<protein>
    <submittedName>
        <fullName evidence="2">Uncharacterized protein</fullName>
    </submittedName>
</protein>
<dbReference type="EMBL" id="VSSQ01081523">
    <property type="protein sequence ID" value="MPN30417.1"/>
    <property type="molecule type" value="Genomic_DNA"/>
</dbReference>
<keyword evidence="1" id="KW-0472">Membrane</keyword>
<evidence type="ECO:0000313" key="2">
    <source>
        <dbReference type="EMBL" id="MPN30417.1"/>
    </source>
</evidence>
<gene>
    <name evidence="2" type="ORF">SDC9_177888</name>
</gene>
<keyword evidence="1" id="KW-0812">Transmembrane</keyword>
<keyword evidence="1" id="KW-1133">Transmembrane helix</keyword>
<sequence length="100" mass="11638">MFFGGSTAIMGFHSDAQIPKIFENYYYIFMGERTITPYILTIPYSIGIAFGIIFFFNHFSKKFLTTDPTPIEVQMTTYEKEVNDNVIDTLERENKKEQGK</sequence>
<name>A0A645GUJ0_9ZZZZ</name>
<dbReference type="AlphaFoldDB" id="A0A645GUJ0"/>
<feature type="transmembrane region" description="Helical" evidence="1">
    <location>
        <begin position="35"/>
        <end position="56"/>
    </location>
</feature>
<proteinExistence type="predicted"/>
<comment type="caution">
    <text evidence="2">The sequence shown here is derived from an EMBL/GenBank/DDBJ whole genome shotgun (WGS) entry which is preliminary data.</text>
</comment>
<evidence type="ECO:0000256" key="1">
    <source>
        <dbReference type="SAM" id="Phobius"/>
    </source>
</evidence>
<reference evidence="2" key="1">
    <citation type="submission" date="2019-08" db="EMBL/GenBank/DDBJ databases">
        <authorList>
            <person name="Kucharzyk K."/>
            <person name="Murdoch R.W."/>
            <person name="Higgins S."/>
            <person name="Loffler F."/>
        </authorList>
    </citation>
    <scope>NUCLEOTIDE SEQUENCE</scope>
</reference>
<organism evidence="2">
    <name type="scientific">bioreactor metagenome</name>
    <dbReference type="NCBI Taxonomy" id="1076179"/>
    <lineage>
        <taxon>unclassified sequences</taxon>
        <taxon>metagenomes</taxon>
        <taxon>ecological metagenomes</taxon>
    </lineage>
</organism>
<accession>A0A645GUJ0</accession>